<reference evidence="3" key="1">
    <citation type="submission" date="2023-07" db="EMBL/GenBank/DDBJ databases">
        <title>Whole genome shotgun sequence of Streptomyces spororaveus NBRC 15456.</title>
        <authorList>
            <person name="Komaki H."/>
            <person name="Tamura T."/>
        </authorList>
    </citation>
    <scope>NUCLEOTIDE SEQUENCE [LARGE SCALE GENOMIC DNA]</scope>
    <source>
        <strain evidence="3">NBRC 15456</strain>
    </source>
</reference>
<proteinExistence type="predicted"/>
<evidence type="ECO:0000256" key="1">
    <source>
        <dbReference type="SAM" id="MobiDB-lite"/>
    </source>
</evidence>
<dbReference type="PANTHER" id="PTHR35399">
    <property type="entry name" value="SLR8030 PROTEIN"/>
    <property type="match status" value="1"/>
</dbReference>
<keyword evidence="3" id="KW-1185">Reference proteome</keyword>
<dbReference type="PANTHER" id="PTHR35399:SF2">
    <property type="entry name" value="DUF839 DOMAIN-CONTAINING PROTEIN"/>
    <property type="match status" value="1"/>
</dbReference>
<comment type="caution">
    <text evidence="2">The sequence shown here is derived from an EMBL/GenBank/DDBJ whole genome shotgun (WGS) entry which is preliminary data.</text>
</comment>
<accession>A0ABQ3T9T6</accession>
<dbReference type="InterPro" id="IPR006311">
    <property type="entry name" value="TAT_signal"/>
</dbReference>
<evidence type="ECO:0000313" key="2">
    <source>
        <dbReference type="EMBL" id="GHI77169.1"/>
    </source>
</evidence>
<evidence type="ECO:0000313" key="3">
    <source>
        <dbReference type="Proteomes" id="UP000608522"/>
    </source>
</evidence>
<dbReference type="Pfam" id="PF05787">
    <property type="entry name" value="PhoX"/>
    <property type="match status" value="1"/>
</dbReference>
<name>A0ABQ3T9T6_9ACTN</name>
<dbReference type="EMBL" id="BNED01000005">
    <property type="protein sequence ID" value="GHI77169.1"/>
    <property type="molecule type" value="Genomic_DNA"/>
</dbReference>
<organism evidence="2 3">
    <name type="scientific">Streptomyces spororaveus</name>
    <dbReference type="NCBI Taxonomy" id="284039"/>
    <lineage>
        <taxon>Bacteria</taxon>
        <taxon>Bacillati</taxon>
        <taxon>Actinomycetota</taxon>
        <taxon>Actinomycetes</taxon>
        <taxon>Kitasatosporales</taxon>
        <taxon>Streptomycetaceae</taxon>
        <taxon>Streptomyces</taxon>
    </lineage>
</organism>
<dbReference type="PROSITE" id="PS51318">
    <property type="entry name" value="TAT"/>
    <property type="match status" value="1"/>
</dbReference>
<protein>
    <submittedName>
        <fullName evidence="2">Tat pathway signal protein</fullName>
    </submittedName>
</protein>
<feature type="compositionally biased region" description="Polar residues" evidence="1">
    <location>
        <begin position="202"/>
        <end position="212"/>
    </location>
</feature>
<dbReference type="RefSeq" id="WP_202199276.1">
    <property type="nucleotide sequence ID" value="NZ_BAAATO010000005.1"/>
</dbReference>
<gene>
    <name evidence="2" type="ORF">Sspor_27300</name>
</gene>
<dbReference type="Proteomes" id="UP000608522">
    <property type="component" value="Unassembled WGS sequence"/>
</dbReference>
<sequence>MSDDTRTAAPAATAGGRDFQDLVTARLMSRRNLLVGGALVAAQFALSPAPAASAQPKTQPTGQGFDAVPVDSADRITVPAGYTVQTLAPWGAPLSAVGPAWRQDGGNTASEQARQIGSHHSGTHFFPMGRGAEGSRRGMLLINHESVDPTLLYAGQGAGAQAVTAEKVAKGLAAQGITAVEVQMRADGTWRPTGSARGARITGTTPVTFSGPLTTGHPALQTGDAPVGTLSNSGHGVTPWGSYLACEENTNGWFGTDDPAWRPTATQRRYGLSALGHGQRWHAAVPRFDLARTANEPNRFGWIVEVDPLDPSGSAPVKRTALGRFNHSSAAAGETRDGHVVVYSGDDEDGGYLYKFVGDAPWKSEHARGRSPLDHGVLHVARFREDGGGEWLPLAHGRSVLTAAHGWKDQADVLLRAREAADALGATRLDRPQQIAVSPRNGDVYCALANGAGGHTRAAGPRDANPYGHVIRWQEGPDTAAGFRWDVFVLAGDPAHDAAVGLDEAGTFASPKGLAFDSAGQLWIGTGVSAHSLHQEERRHENLGNNALLLADPRTGTVRRFLTAPRGAEVTGVTGTPDGRTLFVNIQHPGSSTAAWGAPTAGNPRAVSDWPDRERAGRPRSATIAVRRLDGGVIGAA</sequence>
<dbReference type="SUPFAM" id="SSF63829">
    <property type="entry name" value="Calcium-dependent phosphotriesterase"/>
    <property type="match status" value="1"/>
</dbReference>
<feature type="region of interest" description="Disordered" evidence="1">
    <location>
        <begin position="593"/>
        <end position="619"/>
    </location>
</feature>
<dbReference type="InterPro" id="IPR008557">
    <property type="entry name" value="PhoX"/>
</dbReference>
<feature type="region of interest" description="Disordered" evidence="1">
    <location>
        <begin position="189"/>
        <end position="212"/>
    </location>
</feature>